<proteinExistence type="inferred from homology"/>
<dbReference type="InterPro" id="IPR042100">
    <property type="entry name" value="Bug_dom1"/>
</dbReference>
<reference evidence="3 4" key="1">
    <citation type="submission" date="2016-09" db="EMBL/GenBank/DDBJ databases">
        <title>Pseudonocardia autotrophica DSM535, a candidate organism with high potential of specific P450 cytochromes.</title>
        <authorList>
            <person name="Grumaz C."/>
            <person name="Vainshtein Y."/>
            <person name="Kirstahler P."/>
            <person name="Sohn K."/>
        </authorList>
    </citation>
    <scope>NUCLEOTIDE SEQUENCE [LARGE SCALE GENOMIC DNA]</scope>
    <source>
        <strain evidence="3 4">DSM 535</strain>
    </source>
</reference>
<accession>A0A1Y2MM66</accession>
<keyword evidence="2" id="KW-0732">Signal</keyword>
<dbReference type="EMBL" id="MIGB01000050">
    <property type="protein sequence ID" value="OSY35558.1"/>
    <property type="molecule type" value="Genomic_DNA"/>
</dbReference>
<evidence type="ECO:0000256" key="2">
    <source>
        <dbReference type="SAM" id="SignalP"/>
    </source>
</evidence>
<dbReference type="SUPFAM" id="SSF53850">
    <property type="entry name" value="Periplasmic binding protein-like II"/>
    <property type="match status" value="1"/>
</dbReference>
<dbReference type="Gene3D" id="3.40.190.150">
    <property type="entry name" value="Bordetella uptake gene, domain 1"/>
    <property type="match status" value="1"/>
</dbReference>
<evidence type="ECO:0000313" key="4">
    <source>
        <dbReference type="Proteomes" id="UP000194360"/>
    </source>
</evidence>
<organism evidence="3 4">
    <name type="scientific">Pseudonocardia autotrophica</name>
    <name type="common">Amycolata autotrophica</name>
    <name type="synonym">Nocardia autotrophica</name>
    <dbReference type="NCBI Taxonomy" id="2074"/>
    <lineage>
        <taxon>Bacteria</taxon>
        <taxon>Bacillati</taxon>
        <taxon>Actinomycetota</taxon>
        <taxon>Actinomycetes</taxon>
        <taxon>Pseudonocardiales</taxon>
        <taxon>Pseudonocardiaceae</taxon>
        <taxon>Pseudonocardia</taxon>
    </lineage>
</organism>
<comment type="caution">
    <text evidence="3">The sequence shown here is derived from an EMBL/GenBank/DDBJ whole genome shotgun (WGS) entry which is preliminary data.</text>
</comment>
<gene>
    <name evidence="3" type="ORF">BG845_05998</name>
</gene>
<dbReference type="AlphaFoldDB" id="A0A1Y2MM66"/>
<dbReference type="PANTHER" id="PTHR42928">
    <property type="entry name" value="TRICARBOXYLATE-BINDING PROTEIN"/>
    <property type="match status" value="1"/>
</dbReference>
<dbReference type="PIRSF" id="PIRSF017082">
    <property type="entry name" value="YflP"/>
    <property type="match status" value="1"/>
</dbReference>
<dbReference type="InterPro" id="IPR005064">
    <property type="entry name" value="BUG"/>
</dbReference>
<dbReference type="PANTHER" id="PTHR42928:SF3">
    <property type="entry name" value="UPF0065 PROTEIN YFLP"/>
    <property type="match status" value="1"/>
</dbReference>
<feature type="chain" id="PRO_5038469094" evidence="2">
    <location>
        <begin position="25"/>
        <end position="332"/>
    </location>
</feature>
<name>A0A1Y2MM66_PSEAH</name>
<dbReference type="Pfam" id="PF03401">
    <property type="entry name" value="TctC"/>
    <property type="match status" value="1"/>
</dbReference>
<keyword evidence="3" id="KW-0675">Receptor</keyword>
<dbReference type="STRING" id="2074.BG845_05998"/>
<dbReference type="OrthoDB" id="9780943at2"/>
<sequence length="332" mass="34154">MGRRRWLAALVVALACLAVAPAVPAVRDLFTPGPGAPHGLRMLVPNVPGGGFDVTARSTAKALADTGLSDPVEVFNLPGAGGVAGLGRLVNETGNDRLLLSMGLGVVGAVASQDSQVTLADTTPIARLVEESEIVVVAAGSPLRDVHDLIDTWRADPAALRVGGGSTGGGPDHLATMLLAEGAGIPPEQVDYVSHDGGGALLAGVLAGEVAFGVSGIGEFADQIGTGSLRALAVTADERVPGLAVPTLRESGVDVEFSNWRGVVAPPGLDPDARAALVELFARLRETPQWQEVLRANGWQDVWLPGEPFGDFLRAEDERVAGMLDRMGLTAP</sequence>
<dbReference type="Proteomes" id="UP000194360">
    <property type="component" value="Unassembled WGS sequence"/>
</dbReference>
<feature type="signal peptide" evidence="2">
    <location>
        <begin position="1"/>
        <end position="24"/>
    </location>
</feature>
<evidence type="ECO:0000256" key="1">
    <source>
        <dbReference type="ARBA" id="ARBA00006987"/>
    </source>
</evidence>
<dbReference type="Gene3D" id="3.40.190.10">
    <property type="entry name" value="Periplasmic binding protein-like II"/>
    <property type="match status" value="1"/>
</dbReference>
<dbReference type="PROSITE" id="PS51257">
    <property type="entry name" value="PROKAR_LIPOPROTEIN"/>
    <property type="match status" value="1"/>
</dbReference>
<keyword evidence="4" id="KW-1185">Reference proteome</keyword>
<dbReference type="CDD" id="cd07012">
    <property type="entry name" value="PBP2_Bug_TTT"/>
    <property type="match status" value="1"/>
</dbReference>
<protein>
    <submittedName>
        <fullName evidence="3">Tripartite tricarboxylate transporter family receptor</fullName>
    </submittedName>
</protein>
<comment type="similarity">
    <text evidence="1">Belongs to the UPF0065 (bug) family.</text>
</comment>
<evidence type="ECO:0000313" key="3">
    <source>
        <dbReference type="EMBL" id="OSY35558.1"/>
    </source>
</evidence>
<dbReference type="RefSeq" id="WP_085916075.1">
    <property type="nucleotide sequence ID" value="NZ_AP018920.1"/>
</dbReference>